<evidence type="ECO:0000256" key="3">
    <source>
        <dbReference type="ARBA" id="ARBA00022643"/>
    </source>
</evidence>
<dbReference type="AlphaFoldDB" id="A0A1H9GFB9"/>
<dbReference type="InterPro" id="IPR012349">
    <property type="entry name" value="Split_barrel_FMN-bd"/>
</dbReference>
<comment type="function">
    <text evidence="5">Catalyzes the oxidation of either pyridoxine 5'-phosphate (PNP) or pyridoxamine 5'-phosphate (PMP) into pyridoxal 5'-phosphate (PLP).</text>
</comment>
<feature type="binding site" evidence="5 7">
    <location>
        <position position="195"/>
    </location>
    <ligand>
        <name>FMN</name>
        <dbReference type="ChEBI" id="CHEBI:58210"/>
    </ligand>
</feature>
<comment type="pathway">
    <text evidence="5">Cofactor metabolism; pyridoxal 5'-phosphate salvage; pyridoxal 5'-phosphate from pyridoxine 5'-phosphate: step 1/1.</text>
</comment>
<dbReference type="NCBIfam" id="TIGR00558">
    <property type="entry name" value="pdxH"/>
    <property type="match status" value="1"/>
</dbReference>
<dbReference type="SUPFAM" id="SSF50475">
    <property type="entry name" value="FMN-binding split barrel"/>
    <property type="match status" value="1"/>
</dbReference>
<keyword evidence="5" id="KW-0664">Pyridoxine biosynthesis</keyword>
<evidence type="ECO:0000259" key="8">
    <source>
        <dbReference type="Pfam" id="PF01243"/>
    </source>
</evidence>
<keyword evidence="3 5" id="KW-0288">FMN</keyword>
<comment type="pathway">
    <text evidence="5">Cofactor metabolism; pyridoxal 5'-phosphate salvage; pyridoxal 5'-phosphate from pyridoxamine 5'-phosphate: step 1/1.</text>
</comment>
<dbReference type="STRING" id="867345.SAMN05421693_1366"/>
<sequence>MTQIDHRQTRRDYSRGSLRRADLAADPFVQLGRWLAEAEDQPDATAMALATVNDHGQPSQRMVLLKHLDTRGLCWYSDTRSQKGRELAHNPRACLLFFWAPLERQIRLEGIVERLTEAEAEAYFRSRPPGSRLAAAASHQSAPIAGRDALEARLKAVQERHPDGDVPRPESWIGFRLVPETFEFWQGRDNRLHDRFRYHRDEAGWGLTRLMP</sequence>
<name>A0A1H9GFB9_9GAMM</name>
<comment type="catalytic activity">
    <reaction evidence="5">
        <text>pyridoxamine 5'-phosphate + O2 + H2O = pyridoxal 5'-phosphate + H2O2 + NH4(+)</text>
        <dbReference type="Rhea" id="RHEA:15817"/>
        <dbReference type="ChEBI" id="CHEBI:15377"/>
        <dbReference type="ChEBI" id="CHEBI:15379"/>
        <dbReference type="ChEBI" id="CHEBI:16240"/>
        <dbReference type="ChEBI" id="CHEBI:28938"/>
        <dbReference type="ChEBI" id="CHEBI:58451"/>
        <dbReference type="ChEBI" id="CHEBI:597326"/>
        <dbReference type="EC" id="1.4.3.5"/>
    </reaction>
</comment>
<dbReference type="EMBL" id="FOFO01000036">
    <property type="protein sequence ID" value="SEQ48757.1"/>
    <property type="molecule type" value="Genomic_DNA"/>
</dbReference>
<feature type="binding site" evidence="5 7">
    <location>
        <begin position="140"/>
        <end position="141"/>
    </location>
    <ligand>
        <name>FMN</name>
        <dbReference type="ChEBI" id="CHEBI:58210"/>
    </ligand>
</feature>
<dbReference type="Proteomes" id="UP000199496">
    <property type="component" value="Unassembled WGS sequence"/>
</dbReference>
<feature type="binding site" evidence="5 6">
    <location>
        <position position="123"/>
    </location>
    <ligand>
        <name>substrate</name>
    </ligand>
</feature>
<keyword evidence="2 5" id="KW-0285">Flavoprotein</keyword>
<evidence type="ECO:0000313" key="11">
    <source>
        <dbReference type="Proteomes" id="UP000199496"/>
    </source>
</evidence>
<feature type="binding site" evidence="5">
    <location>
        <begin position="76"/>
        <end position="77"/>
    </location>
    <ligand>
        <name>FMN</name>
        <dbReference type="ChEBI" id="CHEBI:58210"/>
    </ligand>
</feature>
<evidence type="ECO:0000256" key="6">
    <source>
        <dbReference type="PIRSR" id="PIRSR000190-1"/>
    </source>
</evidence>
<feature type="binding site" evidence="5 7">
    <location>
        <position position="185"/>
    </location>
    <ligand>
        <name>FMN</name>
        <dbReference type="ChEBI" id="CHEBI:58210"/>
    </ligand>
</feature>
<comment type="catalytic activity">
    <reaction evidence="5">
        <text>pyridoxine 5'-phosphate + O2 = pyridoxal 5'-phosphate + H2O2</text>
        <dbReference type="Rhea" id="RHEA:15149"/>
        <dbReference type="ChEBI" id="CHEBI:15379"/>
        <dbReference type="ChEBI" id="CHEBI:16240"/>
        <dbReference type="ChEBI" id="CHEBI:58589"/>
        <dbReference type="ChEBI" id="CHEBI:597326"/>
        <dbReference type="EC" id="1.4.3.5"/>
    </reaction>
</comment>
<evidence type="ECO:0000256" key="4">
    <source>
        <dbReference type="ARBA" id="ARBA00023002"/>
    </source>
</evidence>
<dbReference type="Gene3D" id="2.30.110.10">
    <property type="entry name" value="Electron Transport, Fmn-binding Protein, Chain A"/>
    <property type="match status" value="1"/>
</dbReference>
<evidence type="ECO:0000256" key="7">
    <source>
        <dbReference type="PIRSR" id="PIRSR000190-2"/>
    </source>
</evidence>
<dbReference type="GO" id="GO:0010181">
    <property type="term" value="F:FMN binding"/>
    <property type="evidence" value="ECO:0007669"/>
    <property type="project" value="UniProtKB-UniRule"/>
</dbReference>
<feature type="binding site" evidence="5 7">
    <location>
        <position position="83"/>
    </location>
    <ligand>
        <name>FMN</name>
        <dbReference type="ChEBI" id="CHEBI:58210"/>
    </ligand>
</feature>
<dbReference type="HAMAP" id="MF_01629">
    <property type="entry name" value="PdxH"/>
    <property type="match status" value="1"/>
</dbReference>
<dbReference type="PANTHER" id="PTHR10851">
    <property type="entry name" value="PYRIDOXINE-5-PHOSPHATE OXIDASE"/>
    <property type="match status" value="1"/>
</dbReference>
<dbReference type="InterPro" id="IPR000659">
    <property type="entry name" value="Pyridox_Oxase"/>
</dbReference>
<feature type="binding site" evidence="5 6">
    <location>
        <position position="127"/>
    </location>
    <ligand>
        <name>substrate</name>
    </ligand>
</feature>
<dbReference type="PANTHER" id="PTHR10851:SF0">
    <property type="entry name" value="PYRIDOXINE-5'-PHOSPHATE OXIDASE"/>
    <property type="match status" value="1"/>
</dbReference>
<dbReference type="OrthoDB" id="9780392at2"/>
<reference evidence="10 11" key="1">
    <citation type="submission" date="2016-10" db="EMBL/GenBank/DDBJ databases">
        <authorList>
            <person name="de Groot N.N."/>
        </authorList>
    </citation>
    <scope>NUCLEOTIDE SEQUENCE [LARGE SCALE GENOMIC DNA]</scope>
    <source>
        <strain evidence="10 11">B7-7</strain>
    </source>
</reference>
<keyword evidence="11" id="KW-1185">Reference proteome</keyword>
<accession>A0A1H9GFB9</accession>
<dbReference type="RefSeq" id="WP_090209400.1">
    <property type="nucleotide sequence ID" value="NZ_FOFO01000036.1"/>
</dbReference>
<evidence type="ECO:0000256" key="2">
    <source>
        <dbReference type="ARBA" id="ARBA00022630"/>
    </source>
</evidence>
<dbReference type="PROSITE" id="PS01064">
    <property type="entry name" value="PYRIDOX_OXIDASE"/>
    <property type="match status" value="1"/>
</dbReference>
<evidence type="ECO:0000259" key="9">
    <source>
        <dbReference type="Pfam" id="PF10590"/>
    </source>
</evidence>
<feature type="binding site" evidence="5 6">
    <location>
        <position position="66"/>
    </location>
    <ligand>
        <name>substrate</name>
    </ligand>
</feature>
<dbReference type="NCBIfam" id="NF004231">
    <property type="entry name" value="PRK05679.1"/>
    <property type="match status" value="1"/>
</dbReference>
<evidence type="ECO:0000256" key="1">
    <source>
        <dbReference type="ARBA" id="ARBA00007301"/>
    </source>
</evidence>
<evidence type="ECO:0000313" key="10">
    <source>
        <dbReference type="EMBL" id="SEQ48757.1"/>
    </source>
</evidence>
<evidence type="ECO:0000256" key="5">
    <source>
        <dbReference type="HAMAP-Rule" id="MF_01629"/>
    </source>
</evidence>
<gene>
    <name evidence="5" type="primary">pdxH</name>
    <name evidence="10" type="ORF">SAMN05421693_1366</name>
</gene>
<dbReference type="Pfam" id="PF01243">
    <property type="entry name" value="PNPOx_N"/>
    <property type="match status" value="1"/>
</dbReference>
<feature type="binding site" evidence="5 6">
    <location>
        <begin position="191"/>
        <end position="193"/>
    </location>
    <ligand>
        <name>substrate</name>
    </ligand>
</feature>
<dbReference type="GO" id="GO:0008615">
    <property type="term" value="P:pyridoxine biosynthetic process"/>
    <property type="evidence" value="ECO:0007669"/>
    <property type="project" value="UniProtKB-UniRule"/>
</dbReference>
<dbReference type="GO" id="GO:0004733">
    <property type="term" value="F:pyridoxamine phosphate oxidase activity"/>
    <property type="evidence" value="ECO:0007669"/>
    <property type="project" value="UniProtKB-UniRule"/>
</dbReference>
<proteinExistence type="inferred from homology"/>
<dbReference type="EC" id="1.4.3.5" evidence="5"/>
<feature type="domain" description="Pyridoxine 5'-phosphate oxidase dimerisation C-terminal" evidence="9">
    <location>
        <begin position="172"/>
        <end position="212"/>
    </location>
</feature>
<organism evidence="10 11">
    <name type="scientific">Ectothiorhodospira magna</name>
    <dbReference type="NCBI Taxonomy" id="867345"/>
    <lineage>
        <taxon>Bacteria</taxon>
        <taxon>Pseudomonadati</taxon>
        <taxon>Pseudomonadota</taxon>
        <taxon>Gammaproteobacteria</taxon>
        <taxon>Chromatiales</taxon>
        <taxon>Ectothiorhodospiraceae</taxon>
        <taxon>Ectothiorhodospira</taxon>
    </lineage>
</organism>
<feature type="binding site" evidence="6">
    <location>
        <begin position="10"/>
        <end position="13"/>
    </location>
    <ligand>
        <name>substrate</name>
    </ligand>
</feature>
<dbReference type="PIRSF" id="PIRSF000190">
    <property type="entry name" value="Pyd_amn-ph_oxd"/>
    <property type="match status" value="1"/>
</dbReference>
<comment type="similarity">
    <text evidence="1 5">Belongs to the pyridoxamine 5'-phosphate oxidase family.</text>
</comment>
<comment type="cofactor">
    <cofactor evidence="5 7">
        <name>FMN</name>
        <dbReference type="ChEBI" id="CHEBI:58210"/>
    </cofactor>
    <text evidence="5 7">Binds 1 FMN per subunit.</text>
</comment>
<comment type="caution">
    <text evidence="5">Lacks conserved residue(s) required for the propagation of feature annotation.</text>
</comment>
<feature type="binding site" evidence="5 6">
    <location>
        <position position="131"/>
    </location>
    <ligand>
        <name>substrate</name>
    </ligand>
</feature>
<dbReference type="Pfam" id="PF10590">
    <property type="entry name" value="PNP_phzG_C"/>
    <property type="match status" value="1"/>
</dbReference>
<feature type="binding site" evidence="5 7">
    <location>
        <position position="105"/>
    </location>
    <ligand>
        <name>FMN</name>
        <dbReference type="ChEBI" id="CHEBI:58210"/>
    </ligand>
</feature>
<feature type="domain" description="Pyridoxamine 5'-phosphate oxidase N-terminal" evidence="8">
    <location>
        <begin position="43"/>
        <end position="159"/>
    </location>
</feature>
<dbReference type="InterPro" id="IPR019576">
    <property type="entry name" value="Pyridoxamine_oxidase_dimer_C"/>
</dbReference>
<dbReference type="UniPathway" id="UPA01068">
    <property type="reaction ID" value="UER00304"/>
</dbReference>
<feature type="binding site" evidence="5 7">
    <location>
        <begin position="61"/>
        <end position="66"/>
    </location>
    <ligand>
        <name>FMN</name>
        <dbReference type="ChEBI" id="CHEBI:58210"/>
    </ligand>
</feature>
<protein>
    <recommendedName>
        <fullName evidence="5">Pyridoxine/pyridoxamine 5'-phosphate oxidase</fullName>
        <ecNumber evidence="5">1.4.3.5</ecNumber>
    </recommendedName>
    <alternativeName>
        <fullName evidence="5">PNP/PMP oxidase</fullName>
        <shortName evidence="5">PNPOx</shortName>
    </alternativeName>
    <alternativeName>
        <fullName evidence="5">Pyridoxal 5'-phosphate synthase</fullName>
    </alternativeName>
</protein>
<dbReference type="InterPro" id="IPR011576">
    <property type="entry name" value="Pyridox_Oxase_N"/>
</dbReference>
<comment type="subunit">
    <text evidence="5">Homodimer.</text>
</comment>
<dbReference type="InterPro" id="IPR019740">
    <property type="entry name" value="Pyridox_Oxase_CS"/>
</dbReference>
<keyword evidence="4 5" id="KW-0560">Oxidoreductase</keyword>